<feature type="compositionally biased region" description="Basic and acidic residues" evidence="1">
    <location>
        <begin position="30"/>
        <end position="39"/>
    </location>
</feature>
<protein>
    <submittedName>
        <fullName evidence="3">Uncharacterized protein</fullName>
    </submittedName>
</protein>
<evidence type="ECO:0000313" key="3">
    <source>
        <dbReference type="EMBL" id="MBK5927926.1"/>
    </source>
</evidence>
<keyword evidence="2" id="KW-0812">Transmembrane</keyword>
<name>A0A934TM04_9RHOB</name>
<feature type="compositionally biased region" description="Pro residues" evidence="1">
    <location>
        <begin position="49"/>
        <end position="59"/>
    </location>
</feature>
<dbReference type="Proteomes" id="UP000706333">
    <property type="component" value="Unassembled WGS sequence"/>
</dbReference>
<keyword evidence="2" id="KW-1133">Transmembrane helix</keyword>
<dbReference type="EMBL" id="NHSD01000281">
    <property type="protein sequence ID" value="MBK5927926.1"/>
    <property type="molecule type" value="Genomic_DNA"/>
</dbReference>
<evidence type="ECO:0000313" key="4">
    <source>
        <dbReference type="Proteomes" id="UP000706333"/>
    </source>
</evidence>
<gene>
    <name evidence="3" type="ORF">CCR87_11415</name>
</gene>
<comment type="caution">
    <text evidence="3">The sequence shown here is derived from an EMBL/GenBank/DDBJ whole genome shotgun (WGS) entry which is preliminary data.</text>
</comment>
<reference evidence="3" key="1">
    <citation type="submission" date="2017-05" db="EMBL/GenBank/DDBJ databases">
        <authorList>
            <person name="Imhoff J.F."/>
            <person name="Rahn T."/>
            <person name="Kuenzel S."/>
            <person name="Neulinger S.C."/>
        </authorList>
    </citation>
    <scope>NUCLEOTIDE SEQUENCE</scope>
    <source>
        <strain evidence="3">LMG 28126</strain>
    </source>
</reference>
<organism evidence="3 4">
    <name type="scientific">Rhodobaculum claviforme</name>
    <dbReference type="NCBI Taxonomy" id="1549854"/>
    <lineage>
        <taxon>Bacteria</taxon>
        <taxon>Pseudomonadati</taxon>
        <taxon>Pseudomonadota</taxon>
        <taxon>Alphaproteobacteria</taxon>
        <taxon>Rhodobacterales</taxon>
        <taxon>Paracoccaceae</taxon>
        <taxon>Rhodobaculum</taxon>
    </lineage>
</organism>
<sequence>MDTSALIGVLAFGTLFAVLVFAYRSTVEMEKRRQQDKRRSTLAANAPDTTPPGVKPPDT</sequence>
<keyword evidence="2" id="KW-0472">Membrane</keyword>
<feature type="region of interest" description="Disordered" evidence="1">
    <location>
        <begin position="30"/>
        <end position="59"/>
    </location>
</feature>
<feature type="transmembrane region" description="Helical" evidence="2">
    <location>
        <begin position="6"/>
        <end position="23"/>
    </location>
</feature>
<accession>A0A934TM04</accession>
<reference evidence="3" key="2">
    <citation type="journal article" date="2020" name="Microorganisms">
        <title>Osmotic Adaptation and Compatible Solute Biosynthesis of Phototrophic Bacteria as Revealed from Genome Analyses.</title>
        <authorList>
            <person name="Imhoff J.F."/>
            <person name="Rahn T."/>
            <person name="Kunzel S."/>
            <person name="Keller A."/>
            <person name="Neulinger S.C."/>
        </authorList>
    </citation>
    <scope>NUCLEOTIDE SEQUENCE</scope>
    <source>
        <strain evidence="3">LMG 28126</strain>
    </source>
</reference>
<keyword evidence="4" id="KW-1185">Reference proteome</keyword>
<evidence type="ECO:0000256" key="1">
    <source>
        <dbReference type="SAM" id="MobiDB-lite"/>
    </source>
</evidence>
<evidence type="ECO:0000256" key="2">
    <source>
        <dbReference type="SAM" id="Phobius"/>
    </source>
</evidence>
<proteinExistence type="predicted"/>
<dbReference type="AlphaFoldDB" id="A0A934TM04"/>
<dbReference type="RefSeq" id="WP_201157677.1">
    <property type="nucleotide sequence ID" value="NZ_NHSD01000281.1"/>
</dbReference>